<dbReference type="SUPFAM" id="SSF48371">
    <property type="entry name" value="ARM repeat"/>
    <property type="match status" value="1"/>
</dbReference>
<dbReference type="GO" id="GO:0006606">
    <property type="term" value="P:protein import into nucleus"/>
    <property type="evidence" value="ECO:0007669"/>
    <property type="project" value="InterPro"/>
</dbReference>
<evidence type="ECO:0000256" key="1">
    <source>
        <dbReference type="ARBA" id="ARBA00004496"/>
    </source>
</evidence>
<sequence>MSVAVQTEIPLKTHVEVDVKANSVNSTSEMDKVARKVENLFHLAMDDDPDVRKNVCRALVMLLDAHISSLIPHMHNIIEYMMIRTQDPDENVALEACEFWLSLAEHPICKEALKPHLPKLIPILVRGMKYSEIDIILLKGDVEEDESVPDRSEDIKPRFHKSATPSATSPWRTAAAAARSLPTTNLTTD</sequence>
<dbReference type="PANTHER" id="PTHR10527">
    <property type="entry name" value="IMPORTIN BETA"/>
    <property type="match status" value="1"/>
</dbReference>
<keyword evidence="2" id="KW-0813">Transport</keyword>
<dbReference type="OrthoDB" id="951172at2759"/>
<evidence type="ECO:0000256" key="6">
    <source>
        <dbReference type="SAM" id="MobiDB-lite"/>
    </source>
</evidence>
<dbReference type="Pfam" id="PF02985">
    <property type="entry name" value="HEAT"/>
    <property type="match status" value="1"/>
</dbReference>
<evidence type="ECO:0000256" key="5">
    <source>
        <dbReference type="ARBA" id="ARBA00022927"/>
    </source>
</evidence>
<reference evidence="7" key="1">
    <citation type="submission" date="2020-07" db="EMBL/GenBank/DDBJ databases">
        <title>The High-quality genome of the commercially important snow crab, Chionoecetes opilio.</title>
        <authorList>
            <person name="Jeong J.-H."/>
            <person name="Ryu S."/>
        </authorList>
    </citation>
    <scope>NUCLEOTIDE SEQUENCE</scope>
    <source>
        <strain evidence="7">MADBK_172401_WGS</strain>
        <tissue evidence="7">Digestive gland</tissue>
    </source>
</reference>
<evidence type="ECO:0000313" key="8">
    <source>
        <dbReference type="Proteomes" id="UP000770661"/>
    </source>
</evidence>
<feature type="compositionally biased region" description="Basic and acidic residues" evidence="6">
    <location>
        <begin position="148"/>
        <end position="157"/>
    </location>
</feature>
<dbReference type="InterPro" id="IPR011989">
    <property type="entry name" value="ARM-like"/>
</dbReference>
<comment type="caution">
    <text evidence="7">The sequence shown here is derived from an EMBL/GenBank/DDBJ whole genome shotgun (WGS) entry which is preliminary data.</text>
</comment>
<dbReference type="Gene3D" id="1.25.10.10">
    <property type="entry name" value="Leucine-rich Repeat Variant"/>
    <property type="match status" value="1"/>
</dbReference>
<accession>A0A8J4Y6I6</accession>
<evidence type="ECO:0000256" key="4">
    <source>
        <dbReference type="ARBA" id="ARBA00022737"/>
    </source>
</evidence>
<dbReference type="InterPro" id="IPR016024">
    <property type="entry name" value="ARM-type_fold"/>
</dbReference>
<organism evidence="7 8">
    <name type="scientific">Chionoecetes opilio</name>
    <name type="common">Atlantic snow crab</name>
    <name type="synonym">Cancer opilio</name>
    <dbReference type="NCBI Taxonomy" id="41210"/>
    <lineage>
        <taxon>Eukaryota</taxon>
        <taxon>Metazoa</taxon>
        <taxon>Ecdysozoa</taxon>
        <taxon>Arthropoda</taxon>
        <taxon>Crustacea</taxon>
        <taxon>Multicrustacea</taxon>
        <taxon>Malacostraca</taxon>
        <taxon>Eumalacostraca</taxon>
        <taxon>Eucarida</taxon>
        <taxon>Decapoda</taxon>
        <taxon>Pleocyemata</taxon>
        <taxon>Brachyura</taxon>
        <taxon>Eubrachyura</taxon>
        <taxon>Majoidea</taxon>
        <taxon>Majidae</taxon>
        <taxon>Chionoecetes</taxon>
    </lineage>
</organism>
<dbReference type="InterPro" id="IPR000357">
    <property type="entry name" value="HEAT"/>
</dbReference>
<dbReference type="InterPro" id="IPR040122">
    <property type="entry name" value="Importin_beta"/>
</dbReference>
<name>A0A8J4Y6I6_CHIOP</name>
<dbReference type="Proteomes" id="UP000770661">
    <property type="component" value="Unassembled WGS sequence"/>
</dbReference>
<evidence type="ECO:0000256" key="3">
    <source>
        <dbReference type="ARBA" id="ARBA00022490"/>
    </source>
</evidence>
<gene>
    <name evidence="7" type="primary">Tnpo2_0</name>
    <name evidence="7" type="ORF">GWK47_052390</name>
</gene>
<keyword evidence="4" id="KW-0677">Repeat</keyword>
<keyword evidence="5" id="KW-0653">Protein transport</keyword>
<protein>
    <submittedName>
        <fullName evidence="7">Transportin-2</fullName>
    </submittedName>
</protein>
<evidence type="ECO:0000256" key="2">
    <source>
        <dbReference type="ARBA" id="ARBA00022448"/>
    </source>
</evidence>
<dbReference type="GO" id="GO:0005737">
    <property type="term" value="C:cytoplasm"/>
    <property type="evidence" value="ECO:0007669"/>
    <property type="project" value="UniProtKB-SubCell"/>
</dbReference>
<feature type="compositionally biased region" description="Low complexity" evidence="6">
    <location>
        <begin position="162"/>
        <end position="189"/>
    </location>
</feature>
<dbReference type="EMBL" id="JACEEZ010016027">
    <property type="protein sequence ID" value="KAG0718469.1"/>
    <property type="molecule type" value="Genomic_DNA"/>
</dbReference>
<dbReference type="GO" id="GO:0005634">
    <property type="term" value="C:nucleus"/>
    <property type="evidence" value="ECO:0007669"/>
    <property type="project" value="UniProtKB-SubCell"/>
</dbReference>
<comment type="subcellular location">
    <subcellularLocation>
        <location evidence="1">Cytoplasm</location>
    </subcellularLocation>
</comment>
<proteinExistence type="predicted"/>
<dbReference type="AlphaFoldDB" id="A0A8J4Y6I6"/>
<feature type="region of interest" description="Disordered" evidence="6">
    <location>
        <begin position="146"/>
        <end position="189"/>
    </location>
</feature>
<keyword evidence="8" id="KW-1185">Reference proteome</keyword>
<keyword evidence="3" id="KW-0963">Cytoplasm</keyword>
<evidence type="ECO:0000313" key="7">
    <source>
        <dbReference type="EMBL" id="KAG0718469.1"/>
    </source>
</evidence>